<dbReference type="EMBL" id="FNBN01000002">
    <property type="protein sequence ID" value="SDF60786.1"/>
    <property type="molecule type" value="Genomic_DNA"/>
</dbReference>
<protein>
    <submittedName>
        <fullName evidence="1">Uncharacterized protein</fullName>
    </submittedName>
</protein>
<dbReference type="STRING" id="104663.SAMN04488121_102416"/>
<reference evidence="1 2" key="1">
    <citation type="submission" date="2016-10" db="EMBL/GenBank/DDBJ databases">
        <authorList>
            <person name="de Groot N.N."/>
        </authorList>
    </citation>
    <scope>NUCLEOTIDE SEQUENCE [LARGE SCALE GENOMIC DNA]</scope>
    <source>
        <strain evidence="1 2">DSM 527</strain>
    </source>
</reference>
<name>A0A1G7MGM7_CHIFI</name>
<organism evidence="1 2">
    <name type="scientific">Chitinophaga filiformis</name>
    <name type="common">Myxococcus filiformis</name>
    <name type="synonym">Flexibacter filiformis</name>
    <dbReference type="NCBI Taxonomy" id="104663"/>
    <lineage>
        <taxon>Bacteria</taxon>
        <taxon>Pseudomonadati</taxon>
        <taxon>Bacteroidota</taxon>
        <taxon>Chitinophagia</taxon>
        <taxon>Chitinophagales</taxon>
        <taxon>Chitinophagaceae</taxon>
        <taxon>Chitinophaga</taxon>
    </lineage>
</organism>
<gene>
    <name evidence="1" type="ORF">SAMN04488121_102416</name>
</gene>
<dbReference type="Proteomes" id="UP000199045">
    <property type="component" value="Unassembled WGS sequence"/>
</dbReference>
<dbReference type="AlphaFoldDB" id="A0A1G7MGM7"/>
<evidence type="ECO:0000313" key="2">
    <source>
        <dbReference type="Proteomes" id="UP000199045"/>
    </source>
</evidence>
<evidence type="ECO:0000313" key="1">
    <source>
        <dbReference type="EMBL" id="SDF60786.1"/>
    </source>
</evidence>
<sequence>MAFVLIAGGTYAVQQTKAPAPKPEIVYTYYLEGDCSNAIECSPDYEGVICEQLFEGLIVYSQPGCEAVHQTSNIIGKRQP</sequence>
<proteinExistence type="predicted"/>
<accession>A0A1G7MGM7</accession>